<keyword evidence="3" id="KW-0805">Transcription regulation</keyword>
<dbReference type="Proteomes" id="UP001345013">
    <property type="component" value="Unassembled WGS sequence"/>
</dbReference>
<evidence type="ECO:0000313" key="9">
    <source>
        <dbReference type="EMBL" id="KAK5096979.1"/>
    </source>
</evidence>
<evidence type="ECO:0000313" key="10">
    <source>
        <dbReference type="Proteomes" id="UP001345013"/>
    </source>
</evidence>
<dbReference type="Gene3D" id="4.10.240.10">
    <property type="entry name" value="Zn(2)-C6 fungal-type DNA-binding domain"/>
    <property type="match status" value="1"/>
</dbReference>
<dbReference type="PANTHER" id="PTHR47338">
    <property type="entry name" value="ZN(II)2CYS6 TRANSCRIPTION FACTOR (EUROFUNG)-RELATED"/>
    <property type="match status" value="1"/>
</dbReference>
<reference evidence="9 10" key="1">
    <citation type="submission" date="2023-08" db="EMBL/GenBank/DDBJ databases">
        <title>Black Yeasts Isolated from many extreme environments.</title>
        <authorList>
            <person name="Coleine C."/>
            <person name="Stajich J.E."/>
            <person name="Selbmann L."/>
        </authorList>
    </citation>
    <scope>NUCLEOTIDE SEQUENCE [LARGE SCALE GENOMIC DNA]</scope>
    <source>
        <strain evidence="9 10">CCFEE 5885</strain>
    </source>
</reference>
<feature type="region of interest" description="Disordered" evidence="7">
    <location>
        <begin position="122"/>
        <end position="152"/>
    </location>
</feature>
<sequence length="865" mass="95621">MLVRFIRYKMSNPQIGRLLFTIGDLVYFTQFSAINATTRAPFFSLDLVHHSGFSFPSGTMSGSHSPDLLLSNASLPCAPAPAKQRRTLRKSCHFCRSRKIKCSGDTICDACRERNIACSYKEGEPKGRPKSLSKTNSSHNVKKPQNVVEQPSEFCDDLPGPKHYSVDDESNSYPLFPAFSTVALPSLDRFGNPVNLRPDEVSIAARIASAFSWLDGNAHGTPTNLTDQKLASFREHTLRNDHAINQKFHSGPFDSDLSYEDVFFAIAQELMQLLALRLGEIGCSQLDYTRSHFFLKAYMADTSTTMFDTPSSLSTCQTHSVSSESTGSKFQNPLQHYDSHQMAQMMEIWFSQHPFSSMFSKTLLLRDIRQETYDDVLVAAMLGDVEAAHRTSESRAKSHALYTWASVRLNAISQDEPQLPTLQAIVLLGWRALCTGQARRALALLVWADANIRNVPILKAGVNVVNGIDVGEVEAESLCNTHWLTFSIYQWIMMQAQITARDLPHGDVPAALPPADTTLLAILRLDRASYSISTLQSQEGAYRELWLLSYVAAFTSQIYKLCPRISPPSLEVTTHSGGWQSHVLSRLRGLSDPLEDVLVICTQVRHVLTDLVPMIESQAQCSTSQALEISIAHTILIHLLLPSAGGMTDADLTTSTTLGARRILAAGGIQKLLSDFCCSVAALLKVFAVLKNTSLGLSRSVSITMSQRASTTDHIIFLALDASVRGLKSLWSLSRSGTEAEKFYLSERGHELQTLAGELHAFSKRLDRVDAARLACVIEQLEIVICQFLGLEVAEQGPSRSSSHASGSTSARGRTPPSDNMEISMQLQDHNFDLDDTSNMDFMSREMWNDLMPMPPLIGTNDWSI</sequence>
<dbReference type="PROSITE" id="PS00463">
    <property type="entry name" value="ZN2_CY6_FUNGAL_1"/>
    <property type="match status" value="1"/>
</dbReference>
<evidence type="ECO:0000256" key="5">
    <source>
        <dbReference type="ARBA" id="ARBA00023163"/>
    </source>
</evidence>
<dbReference type="SUPFAM" id="SSF57701">
    <property type="entry name" value="Zn2/Cys6 DNA-binding domain"/>
    <property type="match status" value="1"/>
</dbReference>
<feature type="region of interest" description="Disordered" evidence="7">
    <location>
        <begin position="797"/>
        <end position="821"/>
    </location>
</feature>
<dbReference type="InterPro" id="IPR001138">
    <property type="entry name" value="Zn2Cys6_DnaBD"/>
</dbReference>
<gene>
    <name evidence="9" type="ORF">LTR24_002420</name>
</gene>
<organism evidence="9 10">
    <name type="scientific">Lithohypha guttulata</name>
    <dbReference type="NCBI Taxonomy" id="1690604"/>
    <lineage>
        <taxon>Eukaryota</taxon>
        <taxon>Fungi</taxon>
        <taxon>Dikarya</taxon>
        <taxon>Ascomycota</taxon>
        <taxon>Pezizomycotina</taxon>
        <taxon>Eurotiomycetes</taxon>
        <taxon>Chaetothyriomycetidae</taxon>
        <taxon>Chaetothyriales</taxon>
        <taxon>Trichomeriaceae</taxon>
        <taxon>Lithohypha</taxon>
    </lineage>
</organism>
<dbReference type="InterPro" id="IPR036864">
    <property type="entry name" value="Zn2-C6_fun-type_DNA-bd_sf"/>
</dbReference>
<evidence type="ECO:0000256" key="4">
    <source>
        <dbReference type="ARBA" id="ARBA00023125"/>
    </source>
</evidence>
<dbReference type="EMBL" id="JAVRRG010000020">
    <property type="protein sequence ID" value="KAK5096979.1"/>
    <property type="molecule type" value="Genomic_DNA"/>
</dbReference>
<keyword evidence="6" id="KW-0539">Nucleus</keyword>
<comment type="caution">
    <text evidence="9">The sequence shown here is derived from an EMBL/GenBank/DDBJ whole genome shotgun (WGS) entry which is preliminary data.</text>
</comment>
<feature type="domain" description="Zn(2)-C6 fungal-type" evidence="8">
    <location>
        <begin position="91"/>
        <end position="120"/>
    </location>
</feature>
<keyword evidence="4" id="KW-0238">DNA-binding</keyword>
<evidence type="ECO:0000256" key="6">
    <source>
        <dbReference type="ARBA" id="ARBA00023242"/>
    </source>
</evidence>
<dbReference type="PROSITE" id="PS50048">
    <property type="entry name" value="ZN2_CY6_FUNGAL_2"/>
    <property type="match status" value="1"/>
</dbReference>
<evidence type="ECO:0000256" key="2">
    <source>
        <dbReference type="ARBA" id="ARBA00022723"/>
    </source>
</evidence>
<keyword evidence="5" id="KW-0804">Transcription</keyword>
<evidence type="ECO:0000256" key="7">
    <source>
        <dbReference type="SAM" id="MobiDB-lite"/>
    </source>
</evidence>
<dbReference type="PANTHER" id="PTHR47338:SF5">
    <property type="entry name" value="ZN(II)2CYS6 TRANSCRIPTION FACTOR (EUROFUNG)"/>
    <property type="match status" value="1"/>
</dbReference>
<dbReference type="CDD" id="cd00067">
    <property type="entry name" value="GAL4"/>
    <property type="match status" value="1"/>
</dbReference>
<comment type="subcellular location">
    <subcellularLocation>
        <location evidence="1">Nucleus</location>
    </subcellularLocation>
</comment>
<dbReference type="InterPro" id="IPR050815">
    <property type="entry name" value="TF_fung"/>
</dbReference>
<dbReference type="SMART" id="SM00066">
    <property type="entry name" value="GAL4"/>
    <property type="match status" value="1"/>
</dbReference>
<evidence type="ECO:0000256" key="3">
    <source>
        <dbReference type="ARBA" id="ARBA00023015"/>
    </source>
</evidence>
<feature type="compositionally biased region" description="Low complexity" evidence="7">
    <location>
        <begin position="799"/>
        <end position="814"/>
    </location>
</feature>
<protein>
    <recommendedName>
        <fullName evidence="8">Zn(2)-C6 fungal-type domain-containing protein</fullName>
    </recommendedName>
</protein>
<name>A0ABR0KJM5_9EURO</name>
<accession>A0ABR0KJM5</accession>
<evidence type="ECO:0000259" key="8">
    <source>
        <dbReference type="PROSITE" id="PS50048"/>
    </source>
</evidence>
<evidence type="ECO:0000256" key="1">
    <source>
        <dbReference type="ARBA" id="ARBA00004123"/>
    </source>
</evidence>
<dbReference type="Pfam" id="PF00172">
    <property type="entry name" value="Zn_clus"/>
    <property type="match status" value="1"/>
</dbReference>
<keyword evidence="10" id="KW-1185">Reference proteome</keyword>
<proteinExistence type="predicted"/>
<keyword evidence="2" id="KW-0479">Metal-binding</keyword>